<proteinExistence type="predicted"/>
<gene>
    <name evidence="1" type="ORF">Aspvir_004764</name>
</gene>
<sequence>MPEIKLKIEITGLPESVVPRLRDLLKDYLTNSNDSDINPPEPGRRSVKLKLKIAGDGSQKTIRVTKKEKKVIRLHEEMAYINSACERSQALLASYFPFDEDDFDYERRVTLTLKVITKPLLMNTNAAAKAYVEIKEDVDDC</sequence>
<dbReference type="Proteomes" id="UP000710440">
    <property type="component" value="Unassembled WGS sequence"/>
</dbReference>
<evidence type="ECO:0000313" key="2">
    <source>
        <dbReference type="Proteomes" id="UP000710440"/>
    </source>
</evidence>
<comment type="caution">
    <text evidence="1">The sequence shown here is derived from an EMBL/GenBank/DDBJ whole genome shotgun (WGS) entry which is preliminary data.</text>
</comment>
<dbReference type="OrthoDB" id="4502691at2759"/>
<evidence type="ECO:0000313" key="1">
    <source>
        <dbReference type="EMBL" id="GIK00735.1"/>
    </source>
</evidence>
<dbReference type="RefSeq" id="XP_043123921.1">
    <property type="nucleotide sequence ID" value="XM_043267986.1"/>
</dbReference>
<dbReference type="AlphaFoldDB" id="A0A9P3BR17"/>
<dbReference type="GeneID" id="66932746"/>
<dbReference type="EMBL" id="BOPL01000002">
    <property type="protein sequence ID" value="GIK00735.1"/>
    <property type="molecule type" value="Genomic_DNA"/>
</dbReference>
<protein>
    <submittedName>
        <fullName evidence="1">Uncharacterized protein</fullName>
    </submittedName>
</protein>
<accession>A0A9P3BR17</accession>
<keyword evidence="2" id="KW-1185">Reference proteome</keyword>
<reference evidence="1 2" key="1">
    <citation type="submission" date="2021-02" db="EMBL/GenBank/DDBJ databases">
        <title>Pan-genome distribution and transcriptional activeness of fungal secondary metabolism genes in Aspergillus section Fumigati.</title>
        <authorList>
            <person name="Takahashi H."/>
            <person name="Umemura M."/>
            <person name="Ninomiya A."/>
            <person name="Kusuya Y."/>
            <person name="Urayama S."/>
            <person name="Shimizu M."/>
            <person name="Watanabe A."/>
            <person name="Kamei K."/>
            <person name="Yaguchi T."/>
            <person name="Hagiwara D."/>
        </authorList>
    </citation>
    <scope>NUCLEOTIDE SEQUENCE [LARGE SCALE GENOMIC DNA]</scope>
    <source>
        <strain evidence="1 2">IFM 47045</strain>
    </source>
</reference>
<organism evidence="1 2">
    <name type="scientific">Aspergillus viridinutans</name>
    <dbReference type="NCBI Taxonomy" id="75553"/>
    <lineage>
        <taxon>Eukaryota</taxon>
        <taxon>Fungi</taxon>
        <taxon>Dikarya</taxon>
        <taxon>Ascomycota</taxon>
        <taxon>Pezizomycotina</taxon>
        <taxon>Eurotiomycetes</taxon>
        <taxon>Eurotiomycetidae</taxon>
        <taxon>Eurotiales</taxon>
        <taxon>Aspergillaceae</taxon>
        <taxon>Aspergillus</taxon>
        <taxon>Aspergillus subgen. Fumigati</taxon>
    </lineage>
</organism>
<name>A0A9P3BR17_ASPVI</name>